<protein>
    <submittedName>
        <fullName evidence="1">Glycosyltransferase</fullName>
    </submittedName>
</protein>
<sequence length="113" mass="12738">MAVVRTALYIQDLLGPLHEAYVDFHYQHGRNLKNDPDLTRVLRETITKVLETNLALGIMWGLYVGDYSTSRAVNVNGKWEPNCAVRVSIDLYDVRFIIDLSSVGPVLSMEDVA</sequence>
<keyword evidence="1" id="KW-0808">Transferase</keyword>
<keyword evidence="2" id="KW-1185">Reference proteome</keyword>
<name>A0A482MN98_9CAUD</name>
<dbReference type="Proteomes" id="UP000301424">
    <property type="component" value="Segment"/>
</dbReference>
<dbReference type="EMBL" id="MK552141">
    <property type="protein sequence ID" value="QBQ74692.1"/>
    <property type="molecule type" value="Genomic_DNA"/>
</dbReference>
<dbReference type="GO" id="GO:0016740">
    <property type="term" value="F:transferase activity"/>
    <property type="evidence" value="ECO:0007669"/>
    <property type="project" value="UniProtKB-KW"/>
</dbReference>
<evidence type="ECO:0000313" key="2">
    <source>
        <dbReference type="Proteomes" id="UP000301424"/>
    </source>
</evidence>
<proteinExistence type="predicted"/>
<reference evidence="1 2" key="1">
    <citation type="submission" date="2019-02" db="EMBL/GenBank/DDBJ databases">
        <title>Complete genome sequence of Burkholderia cenocepacia phage BcepSauron.</title>
        <authorList>
            <person name="Park K."/>
            <person name="Gonzalez C."/>
            <person name="Liu M."/>
            <person name="Gill J."/>
        </authorList>
    </citation>
    <scope>NUCLEOTIDE SEQUENCE [LARGE SCALE GENOMIC DNA]</scope>
</reference>
<evidence type="ECO:0000313" key="1">
    <source>
        <dbReference type="EMBL" id="QBQ74692.1"/>
    </source>
</evidence>
<gene>
    <name evidence="1" type="ORF">BcepSauron_312</name>
</gene>
<accession>A0A482MN98</accession>
<organism evidence="1 2">
    <name type="scientific">Burkholderia phage BcepSauron</name>
    <dbReference type="NCBI Taxonomy" id="2530033"/>
    <lineage>
        <taxon>Viruses</taxon>
        <taxon>Duplodnaviria</taxon>
        <taxon>Heunggongvirae</taxon>
        <taxon>Uroviricota</taxon>
        <taxon>Caudoviricetes</taxon>
        <taxon>Sarumanvirus</taxon>
        <taxon>Sarumanvirus bcepsauron</taxon>
    </lineage>
</organism>